<keyword evidence="2" id="KW-1185">Reference proteome</keyword>
<accession>A0A4U5NWW2</accession>
<comment type="caution">
    <text evidence="1">The sequence shown here is derived from an EMBL/GenBank/DDBJ whole genome shotgun (WGS) entry which is preliminary data.</text>
</comment>
<reference evidence="1 2" key="1">
    <citation type="journal article" date="2015" name="Genome Biol.">
        <title>Comparative genomics of Steinernema reveals deeply conserved gene regulatory networks.</title>
        <authorList>
            <person name="Dillman A.R."/>
            <person name="Macchietto M."/>
            <person name="Porter C.F."/>
            <person name="Rogers A."/>
            <person name="Williams B."/>
            <person name="Antoshechkin I."/>
            <person name="Lee M.M."/>
            <person name="Goodwin Z."/>
            <person name="Lu X."/>
            <person name="Lewis E.E."/>
            <person name="Goodrich-Blair H."/>
            <person name="Stock S.P."/>
            <person name="Adams B.J."/>
            <person name="Sternberg P.W."/>
            <person name="Mortazavi A."/>
        </authorList>
    </citation>
    <scope>NUCLEOTIDE SEQUENCE [LARGE SCALE GENOMIC DNA]</scope>
    <source>
        <strain evidence="1 2">ALL</strain>
    </source>
</reference>
<evidence type="ECO:0000313" key="2">
    <source>
        <dbReference type="Proteomes" id="UP000298663"/>
    </source>
</evidence>
<evidence type="ECO:0000313" key="1">
    <source>
        <dbReference type="EMBL" id="TKR88079.1"/>
    </source>
</evidence>
<reference evidence="1 2" key="2">
    <citation type="journal article" date="2019" name="G3 (Bethesda)">
        <title>Hybrid Assembly of the Genome of the Entomopathogenic Nematode Steinernema carpocapsae Identifies the X-Chromosome.</title>
        <authorList>
            <person name="Serra L."/>
            <person name="Macchietto M."/>
            <person name="Macias-Munoz A."/>
            <person name="McGill C.J."/>
            <person name="Rodriguez I.M."/>
            <person name="Rodriguez B."/>
            <person name="Murad R."/>
            <person name="Mortazavi A."/>
        </authorList>
    </citation>
    <scope>NUCLEOTIDE SEQUENCE [LARGE SCALE GENOMIC DNA]</scope>
    <source>
        <strain evidence="1 2">ALL</strain>
    </source>
</reference>
<organism evidence="1 2">
    <name type="scientific">Steinernema carpocapsae</name>
    <name type="common">Entomopathogenic nematode</name>
    <dbReference type="NCBI Taxonomy" id="34508"/>
    <lineage>
        <taxon>Eukaryota</taxon>
        <taxon>Metazoa</taxon>
        <taxon>Ecdysozoa</taxon>
        <taxon>Nematoda</taxon>
        <taxon>Chromadorea</taxon>
        <taxon>Rhabditida</taxon>
        <taxon>Tylenchina</taxon>
        <taxon>Panagrolaimomorpha</taxon>
        <taxon>Strongyloidoidea</taxon>
        <taxon>Steinernematidae</taxon>
        <taxon>Steinernema</taxon>
    </lineage>
</organism>
<dbReference type="EMBL" id="AZBU02000003">
    <property type="protein sequence ID" value="TKR88079.1"/>
    <property type="molecule type" value="Genomic_DNA"/>
</dbReference>
<gene>
    <name evidence="1" type="ORF">L596_012375</name>
</gene>
<dbReference type="Proteomes" id="UP000298663">
    <property type="component" value="Unassembled WGS sequence"/>
</dbReference>
<protein>
    <submittedName>
        <fullName evidence="1">Uncharacterized protein</fullName>
    </submittedName>
</protein>
<dbReference type="AlphaFoldDB" id="A0A4U5NWW2"/>
<name>A0A4U5NWW2_STECR</name>
<sequence length="70" mass="8254">MNPSKNRRFSQKRAFTHKKFTVRECFKCVYPVISAISNKALRKFIRTESRISLRGHKYKNLTLETSSAVF</sequence>
<proteinExistence type="predicted"/>